<reference evidence="3" key="1">
    <citation type="submission" date="2019-03" db="EMBL/GenBank/DDBJ databases">
        <title>WGS assembly of Setaria viridis.</title>
        <authorList>
            <person name="Huang P."/>
            <person name="Jenkins J."/>
            <person name="Grimwood J."/>
            <person name="Barry K."/>
            <person name="Healey A."/>
            <person name="Mamidi S."/>
            <person name="Sreedasyam A."/>
            <person name="Shu S."/>
            <person name="Feldman M."/>
            <person name="Wu J."/>
            <person name="Yu Y."/>
            <person name="Chen C."/>
            <person name="Johnson J."/>
            <person name="Rokhsar D."/>
            <person name="Baxter I."/>
            <person name="Schmutz J."/>
            <person name="Brutnell T."/>
            <person name="Kellogg E."/>
        </authorList>
    </citation>
    <scope>NUCLEOTIDE SEQUENCE [LARGE SCALE GENOMIC DNA]</scope>
</reference>
<comment type="similarity">
    <text evidence="1">Belongs to the short-chain dehydrogenases/reductases (SDR) family.</text>
</comment>
<gene>
    <name evidence="3" type="ORF">SEVIR_8G240700v2</name>
</gene>
<name>A0A4U6TMB1_SETVI</name>
<evidence type="ECO:0000256" key="1">
    <source>
        <dbReference type="ARBA" id="ARBA00006484"/>
    </source>
</evidence>
<dbReference type="Gene3D" id="3.40.50.720">
    <property type="entry name" value="NAD(P)-binding Rossmann-like Domain"/>
    <property type="match status" value="1"/>
</dbReference>
<accession>A0A4U6TMB1</accession>
<dbReference type="AlphaFoldDB" id="A0A4U6TMB1"/>
<dbReference type="PANTHER" id="PTHR43180:SF34">
    <property type="entry name" value="NAD(P)-BINDING ROSSMANN-FOLD SUPERFAMILY PROTEIN"/>
    <property type="match status" value="1"/>
</dbReference>
<dbReference type="GO" id="GO:0016491">
    <property type="term" value="F:oxidoreductase activity"/>
    <property type="evidence" value="ECO:0007669"/>
    <property type="project" value="UniProtKB-KW"/>
</dbReference>
<dbReference type="EMBL" id="CM016559">
    <property type="protein sequence ID" value="TKW02394.1"/>
    <property type="molecule type" value="Genomic_DNA"/>
</dbReference>
<dbReference type="Pfam" id="PF13561">
    <property type="entry name" value="adh_short_C2"/>
    <property type="match status" value="1"/>
</dbReference>
<keyword evidence="2" id="KW-0560">Oxidoreductase</keyword>
<evidence type="ECO:0000313" key="4">
    <source>
        <dbReference type="Proteomes" id="UP000298652"/>
    </source>
</evidence>
<keyword evidence="4" id="KW-1185">Reference proteome</keyword>
<dbReference type="InterPro" id="IPR002347">
    <property type="entry name" value="SDR_fam"/>
</dbReference>
<dbReference type="SUPFAM" id="SSF51735">
    <property type="entry name" value="NAD(P)-binding Rossmann-fold domains"/>
    <property type="match status" value="1"/>
</dbReference>
<dbReference type="PANTHER" id="PTHR43180">
    <property type="entry name" value="3-OXOACYL-(ACYL-CARRIER-PROTEIN) REDUCTASE (AFU_ORTHOLOGUE AFUA_6G11210)"/>
    <property type="match status" value="1"/>
</dbReference>
<dbReference type="Proteomes" id="UP000298652">
    <property type="component" value="Chromosome 8"/>
</dbReference>
<dbReference type="OMA" id="AISPHRV"/>
<dbReference type="InterPro" id="IPR036291">
    <property type="entry name" value="NAD(P)-bd_dom_sf"/>
</dbReference>
<dbReference type="CDD" id="cd05233">
    <property type="entry name" value="SDR_c"/>
    <property type="match status" value="1"/>
</dbReference>
<dbReference type="Gramene" id="TKW02394">
    <property type="protein sequence ID" value="TKW02394"/>
    <property type="gene ID" value="SEVIR_8G240700v2"/>
</dbReference>
<organism evidence="3 4">
    <name type="scientific">Setaria viridis</name>
    <name type="common">Green bristlegrass</name>
    <name type="synonym">Setaria italica subsp. viridis</name>
    <dbReference type="NCBI Taxonomy" id="4556"/>
    <lineage>
        <taxon>Eukaryota</taxon>
        <taxon>Viridiplantae</taxon>
        <taxon>Streptophyta</taxon>
        <taxon>Embryophyta</taxon>
        <taxon>Tracheophyta</taxon>
        <taxon>Spermatophyta</taxon>
        <taxon>Magnoliopsida</taxon>
        <taxon>Liliopsida</taxon>
        <taxon>Poales</taxon>
        <taxon>Poaceae</taxon>
        <taxon>PACMAD clade</taxon>
        <taxon>Panicoideae</taxon>
        <taxon>Panicodae</taxon>
        <taxon>Paniceae</taxon>
        <taxon>Cenchrinae</taxon>
        <taxon>Setaria</taxon>
    </lineage>
</organism>
<protein>
    <submittedName>
        <fullName evidence="3">Uncharacterized protein</fullName>
    </submittedName>
</protein>
<dbReference type="PRINTS" id="PR00081">
    <property type="entry name" value="GDHRDH"/>
</dbReference>
<evidence type="ECO:0000313" key="3">
    <source>
        <dbReference type="EMBL" id="TKW02394.1"/>
    </source>
</evidence>
<sequence length="261" mass="27465">MSTPQLLSGKVAIITGAASNIGKAIATRFVAHGASVVLADINVADCQQLASILNSSKAGVAEAMKCDVTVASDITKVIDKANTSFNNKDPDIFYNNAGFHDGVFSARSITDLDKAMSINVKSVLESIRQAGDVMRKNKSGCILCTGSTMGLLGDAVPSAYSISKAAVMGLVRAAAAELANDGVRVNAISPHRVESRSLDPLLLEKIFPTADVQQRLHMIGNYMTKRVVKYEDVADAAVFLASDYGKSVNGHNLVLSGTFSV</sequence>
<evidence type="ECO:0000256" key="2">
    <source>
        <dbReference type="ARBA" id="ARBA00023002"/>
    </source>
</evidence>
<dbReference type="FunFam" id="3.40.50.720:FF:000084">
    <property type="entry name" value="Short-chain dehydrogenase reductase"/>
    <property type="match status" value="1"/>
</dbReference>
<proteinExistence type="inferred from homology"/>